<reference evidence="1 2" key="1">
    <citation type="submission" date="2022-05" db="EMBL/GenBank/DDBJ databases">
        <authorList>
            <consortium name="Genoscope - CEA"/>
            <person name="William W."/>
        </authorList>
    </citation>
    <scope>NUCLEOTIDE SEQUENCE [LARGE SCALE GENOMIC DNA]</scope>
</reference>
<comment type="caution">
    <text evidence="1">The sequence shown here is derived from an EMBL/GenBank/DDBJ whole genome shotgun (WGS) entry which is preliminary data.</text>
</comment>
<dbReference type="AlphaFoldDB" id="A0AAU9VQ67"/>
<evidence type="ECO:0000313" key="2">
    <source>
        <dbReference type="Proteomes" id="UP001159428"/>
    </source>
</evidence>
<sequence>MTSAISNLMKSRDFYLRKVKKSGNQVRASTRNAKSDYNRNLIQENLDDPCSFWKTMKKLFPNKSISPRSAVATSFCSKFTDDKCHLALVFNGFIHKQLAESKVSKATGLGGLPFMLLK</sequence>
<evidence type="ECO:0000313" key="1">
    <source>
        <dbReference type="EMBL" id="CAH3036265.1"/>
    </source>
</evidence>
<accession>A0AAU9VQ67</accession>
<protein>
    <submittedName>
        <fullName evidence="1">Uncharacterized protein</fullName>
    </submittedName>
</protein>
<keyword evidence="2" id="KW-1185">Reference proteome</keyword>
<dbReference type="Proteomes" id="UP001159428">
    <property type="component" value="Unassembled WGS sequence"/>
</dbReference>
<gene>
    <name evidence="1" type="ORF">PMEA_00016750</name>
</gene>
<name>A0AAU9VQ67_9CNID</name>
<dbReference type="EMBL" id="CALNXJ010000003">
    <property type="protein sequence ID" value="CAH3036265.1"/>
    <property type="molecule type" value="Genomic_DNA"/>
</dbReference>
<organism evidence="1 2">
    <name type="scientific">Pocillopora meandrina</name>
    <dbReference type="NCBI Taxonomy" id="46732"/>
    <lineage>
        <taxon>Eukaryota</taxon>
        <taxon>Metazoa</taxon>
        <taxon>Cnidaria</taxon>
        <taxon>Anthozoa</taxon>
        <taxon>Hexacorallia</taxon>
        <taxon>Scleractinia</taxon>
        <taxon>Astrocoeniina</taxon>
        <taxon>Pocilloporidae</taxon>
        <taxon>Pocillopora</taxon>
    </lineage>
</organism>
<proteinExistence type="predicted"/>
<feature type="non-terminal residue" evidence="1">
    <location>
        <position position="118"/>
    </location>
</feature>